<gene>
    <name evidence="2" type="ORF">LEA_01131</name>
</gene>
<comment type="caution">
    <text evidence="2">The sequence shown here is derived from an EMBL/GenBank/DDBJ whole genome shotgun (WGS) entry which is preliminary data.</text>
</comment>
<evidence type="ECO:0000313" key="2">
    <source>
        <dbReference type="EMBL" id="EKC80678.1"/>
    </source>
</evidence>
<protein>
    <submittedName>
        <fullName evidence="2">Xaa-Pro aminopeptidase</fullName>
    </submittedName>
</protein>
<dbReference type="InterPro" id="IPR000994">
    <property type="entry name" value="Pept_M24"/>
</dbReference>
<proteinExistence type="predicted"/>
<sequence>MLLLDSGAQYLDGTTDITRTIVLGALTKEEKTDYTLVLKGFIQLSMAQFPHGTCGTQLDALARLPMWKAGINYLHGTGHGVGCFLNVHEGPHQFRMNHMPALLVPGMTVTNEPGIYKTGRHGVRTENTMLIVPSQETEFGTYYKFEPLTLCPIDKEAILTD</sequence>
<keyword evidence="2" id="KW-0378">Hydrolase</keyword>
<feature type="non-terminal residue" evidence="2">
    <location>
        <position position="161"/>
    </location>
</feature>
<dbReference type="InterPro" id="IPR036005">
    <property type="entry name" value="Creatinase/aminopeptidase-like"/>
</dbReference>
<dbReference type="SUPFAM" id="SSF55920">
    <property type="entry name" value="Creatinase/aminopeptidase"/>
    <property type="match status" value="1"/>
</dbReference>
<dbReference type="AlphaFoldDB" id="K1UF07"/>
<keyword evidence="2" id="KW-0645">Protease</keyword>
<dbReference type="Pfam" id="PF00557">
    <property type="entry name" value="Peptidase_M24"/>
    <property type="match status" value="1"/>
</dbReference>
<name>K1UF07_9ZZZZ</name>
<dbReference type="InterPro" id="IPR050422">
    <property type="entry name" value="X-Pro_aminopeptidase_P"/>
</dbReference>
<dbReference type="PANTHER" id="PTHR43763">
    <property type="entry name" value="XAA-PRO AMINOPEPTIDASE 1"/>
    <property type="match status" value="1"/>
</dbReference>
<organism evidence="2">
    <name type="scientific">human gut metagenome</name>
    <dbReference type="NCBI Taxonomy" id="408170"/>
    <lineage>
        <taxon>unclassified sequences</taxon>
        <taxon>metagenomes</taxon>
        <taxon>organismal metagenomes</taxon>
    </lineage>
</organism>
<feature type="domain" description="Peptidase M24" evidence="1">
    <location>
        <begin position="1"/>
        <end position="131"/>
    </location>
</feature>
<dbReference type="Gene3D" id="3.90.230.10">
    <property type="entry name" value="Creatinase/methionine aminopeptidase superfamily"/>
    <property type="match status" value="1"/>
</dbReference>
<evidence type="ECO:0000259" key="1">
    <source>
        <dbReference type="Pfam" id="PF00557"/>
    </source>
</evidence>
<dbReference type="PANTHER" id="PTHR43763:SF6">
    <property type="entry name" value="XAA-PRO AMINOPEPTIDASE 1"/>
    <property type="match status" value="1"/>
</dbReference>
<keyword evidence="2" id="KW-0031">Aminopeptidase</keyword>
<dbReference type="GO" id="GO:0004177">
    <property type="term" value="F:aminopeptidase activity"/>
    <property type="evidence" value="ECO:0007669"/>
    <property type="project" value="UniProtKB-KW"/>
</dbReference>
<dbReference type="EMBL" id="AJWY01000793">
    <property type="protein sequence ID" value="EKC80678.1"/>
    <property type="molecule type" value="Genomic_DNA"/>
</dbReference>
<accession>K1UF07</accession>
<reference evidence="2" key="1">
    <citation type="journal article" date="2013" name="Environ. Microbiol.">
        <title>Microbiota from the distal guts of lean and obese adolescents exhibit partial functional redundancy besides clear differences in community structure.</title>
        <authorList>
            <person name="Ferrer M."/>
            <person name="Ruiz A."/>
            <person name="Lanza F."/>
            <person name="Haange S.B."/>
            <person name="Oberbach A."/>
            <person name="Till H."/>
            <person name="Bargiela R."/>
            <person name="Campoy C."/>
            <person name="Segura M.T."/>
            <person name="Richter M."/>
            <person name="von Bergen M."/>
            <person name="Seifert J."/>
            <person name="Suarez A."/>
        </authorList>
    </citation>
    <scope>NUCLEOTIDE SEQUENCE</scope>
</reference>